<evidence type="ECO:0000256" key="7">
    <source>
        <dbReference type="ARBA" id="ARBA00023136"/>
    </source>
</evidence>
<keyword evidence="6 8" id="KW-1133">Transmembrane helix</keyword>
<evidence type="ECO:0000256" key="2">
    <source>
        <dbReference type="ARBA" id="ARBA00022475"/>
    </source>
</evidence>
<protein>
    <recommendedName>
        <fullName evidence="11">Glycosyltransferase RgtA/B/C/D-like domain-containing protein</fullName>
    </recommendedName>
</protein>
<keyword evidence="2" id="KW-1003">Cell membrane</keyword>
<keyword evidence="5 8" id="KW-0812">Transmembrane</keyword>
<evidence type="ECO:0000256" key="5">
    <source>
        <dbReference type="ARBA" id="ARBA00022692"/>
    </source>
</evidence>
<dbReference type="Proteomes" id="UP001241537">
    <property type="component" value="Unassembled WGS sequence"/>
</dbReference>
<keyword evidence="4" id="KW-0808">Transferase</keyword>
<feature type="transmembrane region" description="Helical" evidence="8">
    <location>
        <begin position="383"/>
        <end position="402"/>
    </location>
</feature>
<accession>A0AAE4AKD3</accession>
<dbReference type="PANTHER" id="PTHR33908">
    <property type="entry name" value="MANNOSYLTRANSFERASE YKCB-RELATED"/>
    <property type="match status" value="1"/>
</dbReference>
<dbReference type="GO" id="GO:0009103">
    <property type="term" value="P:lipopolysaccharide biosynthetic process"/>
    <property type="evidence" value="ECO:0007669"/>
    <property type="project" value="UniProtKB-ARBA"/>
</dbReference>
<reference evidence="9" key="1">
    <citation type="submission" date="2023-07" db="EMBL/GenBank/DDBJ databases">
        <title>Genomic Encyclopedia of Type Strains, Phase IV (KMG-IV): sequencing the most valuable type-strain genomes for metagenomic binning, comparative biology and taxonomic classification.</title>
        <authorList>
            <person name="Goeker M."/>
        </authorList>
    </citation>
    <scope>NUCLEOTIDE SEQUENCE</scope>
    <source>
        <strain evidence="9">DSM 19659</strain>
    </source>
</reference>
<dbReference type="GO" id="GO:0016763">
    <property type="term" value="F:pentosyltransferase activity"/>
    <property type="evidence" value="ECO:0007669"/>
    <property type="project" value="TreeGrafter"/>
</dbReference>
<proteinExistence type="predicted"/>
<feature type="transmembrane region" description="Helical" evidence="8">
    <location>
        <begin position="285"/>
        <end position="304"/>
    </location>
</feature>
<keyword evidence="3" id="KW-0328">Glycosyltransferase</keyword>
<dbReference type="EMBL" id="JAUSTO010000008">
    <property type="protein sequence ID" value="MDQ0152768.1"/>
    <property type="molecule type" value="Genomic_DNA"/>
</dbReference>
<evidence type="ECO:0000256" key="3">
    <source>
        <dbReference type="ARBA" id="ARBA00022676"/>
    </source>
</evidence>
<name>A0AAE4AKD3_9FIRM</name>
<evidence type="ECO:0000256" key="1">
    <source>
        <dbReference type="ARBA" id="ARBA00004651"/>
    </source>
</evidence>
<sequence>MSIIRESETRIRELQTDLLLAAALFAWTFFVNRGFRISGLYMDDLYMWSCWGEQSFLEYVFPLNSTRCRFVYWMAAWAELALVKNHLGWIVPINLLLNAALGVFLYGFARKLSKSRVVGIWAALLFLSSPFAYYQVGQLLGLMETMGLCFALAQCWFLYRYRKERQGHSFYLALLFYFLNCFTHERYMVLLPMFFCCFLLKRERRWQRWLSPLVTFLAVMGLRVLMIGTLSPAGTGGTQVTDTFTKRGALMNLLSELLYCMGVNAGPEHLNGLPWELTPFPVKLLVLFANLLMLLFLAMAVFDLRHMKRYGISAGALLGDLVFFLGFALGCAAAAAVTIRVELRWVYAVYTFLLLLAAMLFGVRRRVRLKRDADPEAQQRYSISDHLPLLVLCAFLLLMLPVQLCYRNHAGKIYLFPNQARYNSLADVSYGKYGDAIFGKEIIIIGNSYEMSEFTAETFFKTFDPARRAAGTTVRHVDSALDFGQVTDSMLVYMEDPAHDGFLDATELVRSMKLSAEYGYYRDGWMDERAKLTLLTGGSGEIVLQLMYPGNLRGDERIFVQQDGGEVQEYPLEANVSELRLAAPPRQLVTLSFSQNFYVENAAEQRGEDRLSMIVSFVTD</sequence>
<evidence type="ECO:0000313" key="10">
    <source>
        <dbReference type="Proteomes" id="UP001241537"/>
    </source>
</evidence>
<feature type="transmembrane region" description="Helical" evidence="8">
    <location>
        <begin position="18"/>
        <end position="35"/>
    </location>
</feature>
<dbReference type="RefSeq" id="WP_106612083.1">
    <property type="nucleotide sequence ID" value="NZ_JAUSTO010000008.1"/>
</dbReference>
<feature type="transmembrane region" description="Helical" evidence="8">
    <location>
        <begin position="316"/>
        <end position="339"/>
    </location>
</feature>
<comment type="caution">
    <text evidence="9">The sequence shown here is derived from an EMBL/GenBank/DDBJ whole genome shotgun (WGS) entry which is preliminary data.</text>
</comment>
<feature type="transmembrane region" description="Helical" evidence="8">
    <location>
        <begin position="249"/>
        <end position="265"/>
    </location>
</feature>
<feature type="transmembrane region" description="Helical" evidence="8">
    <location>
        <begin position="209"/>
        <end position="228"/>
    </location>
</feature>
<comment type="subcellular location">
    <subcellularLocation>
        <location evidence="1">Cell membrane</location>
        <topology evidence="1">Multi-pass membrane protein</topology>
    </subcellularLocation>
</comment>
<evidence type="ECO:0008006" key="11">
    <source>
        <dbReference type="Google" id="ProtNLM"/>
    </source>
</evidence>
<keyword evidence="7 8" id="KW-0472">Membrane</keyword>
<organism evidence="9 10">
    <name type="scientific">Moryella indoligenes</name>
    <dbReference type="NCBI Taxonomy" id="371674"/>
    <lineage>
        <taxon>Bacteria</taxon>
        <taxon>Bacillati</taxon>
        <taxon>Bacillota</taxon>
        <taxon>Clostridia</taxon>
        <taxon>Lachnospirales</taxon>
        <taxon>Lachnospiraceae</taxon>
        <taxon>Moryella</taxon>
    </lineage>
</organism>
<evidence type="ECO:0000256" key="4">
    <source>
        <dbReference type="ARBA" id="ARBA00022679"/>
    </source>
</evidence>
<dbReference type="GO" id="GO:0005886">
    <property type="term" value="C:plasma membrane"/>
    <property type="evidence" value="ECO:0007669"/>
    <property type="project" value="UniProtKB-SubCell"/>
</dbReference>
<evidence type="ECO:0000256" key="8">
    <source>
        <dbReference type="SAM" id="Phobius"/>
    </source>
</evidence>
<dbReference type="InterPro" id="IPR050297">
    <property type="entry name" value="LipidA_mod_glycosyltrf_83"/>
</dbReference>
<dbReference type="PANTHER" id="PTHR33908:SF11">
    <property type="entry name" value="MEMBRANE PROTEIN"/>
    <property type="match status" value="1"/>
</dbReference>
<keyword evidence="10" id="KW-1185">Reference proteome</keyword>
<dbReference type="AlphaFoldDB" id="A0AAE4AKD3"/>
<gene>
    <name evidence="9" type="ORF">J2S20_001466</name>
</gene>
<feature type="transmembrane region" description="Helical" evidence="8">
    <location>
        <begin position="87"/>
        <end position="109"/>
    </location>
</feature>
<feature type="transmembrane region" description="Helical" evidence="8">
    <location>
        <begin position="116"/>
        <end position="133"/>
    </location>
</feature>
<feature type="transmembrane region" description="Helical" evidence="8">
    <location>
        <begin position="139"/>
        <end position="159"/>
    </location>
</feature>
<feature type="transmembrane region" description="Helical" evidence="8">
    <location>
        <begin position="345"/>
        <end position="363"/>
    </location>
</feature>
<evidence type="ECO:0000256" key="6">
    <source>
        <dbReference type="ARBA" id="ARBA00022989"/>
    </source>
</evidence>
<feature type="transmembrane region" description="Helical" evidence="8">
    <location>
        <begin position="171"/>
        <end position="189"/>
    </location>
</feature>
<evidence type="ECO:0000313" key="9">
    <source>
        <dbReference type="EMBL" id="MDQ0152768.1"/>
    </source>
</evidence>